<feature type="chain" id="PRO_5045398832" evidence="1">
    <location>
        <begin position="24"/>
        <end position="301"/>
    </location>
</feature>
<name>A0ABR3PN57_9PEZI</name>
<dbReference type="CDD" id="cd00657">
    <property type="entry name" value="Ferritin_like"/>
    <property type="match status" value="1"/>
</dbReference>
<dbReference type="Proteomes" id="UP001562354">
    <property type="component" value="Unassembled WGS sequence"/>
</dbReference>
<proteinExistence type="predicted"/>
<dbReference type="InterPro" id="IPR009078">
    <property type="entry name" value="Ferritin-like_SF"/>
</dbReference>
<dbReference type="InterPro" id="IPR012347">
    <property type="entry name" value="Ferritin-like"/>
</dbReference>
<sequence length="301" mass="31377">MKTAILSTTALAVAAMAAPLVKRDDIDGVILNYALTLEHLEAAFYAQGLQNFTEAEFCRAGFSDPQFYKNLQEIARDEATHVSFLTTALQAAGVAPVAACTYNFGALTPQTFLQTSSILEGVGVSAYLGAAANITNKAYLTAAASILTVEARHDAFVRGLLKQSPFPQPFDTPLDFNEVYSLAAPFIVSCPESNPALPVKAFPALTVATGMPSVQGASITYKVSNATLPAGQLYIAFPLVTGAVFEPVTRNADGTLMAQIPSGANGPAGEVFAILTSSNTTLGDDNTVAGPAVLEVATYLA</sequence>
<protein>
    <submittedName>
        <fullName evidence="2">Uncharacterized protein</fullName>
    </submittedName>
</protein>
<dbReference type="PANTHER" id="PTHR31694:SF26">
    <property type="entry name" value="OS05G0151100 PROTEIN"/>
    <property type="match status" value="1"/>
</dbReference>
<evidence type="ECO:0000313" key="2">
    <source>
        <dbReference type="EMBL" id="KAL1310618.1"/>
    </source>
</evidence>
<evidence type="ECO:0000256" key="1">
    <source>
        <dbReference type="SAM" id="SignalP"/>
    </source>
</evidence>
<keyword evidence="1" id="KW-0732">Signal</keyword>
<feature type="signal peptide" evidence="1">
    <location>
        <begin position="1"/>
        <end position="23"/>
    </location>
</feature>
<comment type="caution">
    <text evidence="2">The sequence shown here is derived from an EMBL/GenBank/DDBJ whole genome shotgun (WGS) entry which is preliminary data.</text>
</comment>
<dbReference type="EMBL" id="JBFMKM010000003">
    <property type="protein sequence ID" value="KAL1310618.1"/>
    <property type="molecule type" value="Genomic_DNA"/>
</dbReference>
<dbReference type="PANTHER" id="PTHR31694">
    <property type="entry name" value="DESICCATION-LIKE PROTEIN"/>
    <property type="match status" value="1"/>
</dbReference>
<dbReference type="RefSeq" id="XP_069203467.1">
    <property type="nucleotide sequence ID" value="XM_069347623.1"/>
</dbReference>
<dbReference type="InterPro" id="IPR052965">
    <property type="entry name" value="Pigment-catalase-like"/>
</dbReference>
<dbReference type="Gene3D" id="1.20.1260.10">
    <property type="match status" value="1"/>
</dbReference>
<reference evidence="2 3" key="1">
    <citation type="submission" date="2024-07" db="EMBL/GenBank/DDBJ databases">
        <title>Draft sequence of the Neodothiora populina.</title>
        <authorList>
            <person name="Drown D.D."/>
            <person name="Schuette U.S."/>
            <person name="Buechlein A.B."/>
            <person name="Rusch D.R."/>
            <person name="Winton L.W."/>
            <person name="Adams G.A."/>
        </authorList>
    </citation>
    <scope>NUCLEOTIDE SEQUENCE [LARGE SCALE GENOMIC DNA]</scope>
    <source>
        <strain evidence="2 3">CPC 39397</strain>
    </source>
</reference>
<evidence type="ECO:0000313" key="3">
    <source>
        <dbReference type="Proteomes" id="UP001562354"/>
    </source>
</evidence>
<organism evidence="2 3">
    <name type="scientific">Neodothiora populina</name>
    <dbReference type="NCBI Taxonomy" id="2781224"/>
    <lineage>
        <taxon>Eukaryota</taxon>
        <taxon>Fungi</taxon>
        <taxon>Dikarya</taxon>
        <taxon>Ascomycota</taxon>
        <taxon>Pezizomycotina</taxon>
        <taxon>Dothideomycetes</taxon>
        <taxon>Dothideomycetidae</taxon>
        <taxon>Dothideales</taxon>
        <taxon>Dothioraceae</taxon>
        <taxon>Neodothiora</taxon>
    </lineage>
</organism>
<dbReference type="Pfam" id="PF13668">
    <property type="entry name" value="Ferritin_2"/>
    <property type="match status" value="1"/>
</dbReference>
<dbReference type="GeneID" id="95974593"/>
<accession>A0ABR3PN57</accession>
<gene>
    <name evidence="2" type="ORF">AAFC00_000890</name>
</gene>
<dbReference type="SUPFAM" id="SSF47240">
    <property type="entry name" value="Ferritin-like"/>
    <property type="match status" value="1"/>
</dbReference>
<keyword evidence="3" id="KW-1185">Reference proteome</keyword>